<feature type="region of interest" description="Disordered" evidence="2">
    <location>
        <begin position="130"/>
        <end position="177"/>
    </location>
</feature>
<dbReference type="InterPro" id="IPR034825">
    <property type="entry name" value="CID8-like_RRM2"/>
</dbReference>
<reference evidence="5" key="2">
    <citation type="submission" date="2019-07" db="EMBL/GenBank/DDBJ databases">
        <authorList>
            <person name="Seetharam A."/>
            <person name="Woodhouse M."/>
            <person name="Cannon E."/>
        </authorList>
    </citation>
    <scope>NUCLEOTIDE SEQUENCE [LARGE SCALE GENOMIC DNA]</scope>
    <source>
        <strain evidence="5">cv. B73</strain>
    </source>
</reference>
<dbReference type="Pfam" id="PF00076">
    <property type="entry name" value="RRM_1"/>
    <property type="match status" value="2"/>
</dbReference>
<dbReference type="Proteomes" id="UP000007305">
    <property type="component" value="Chromosome 9"/>
</dbReference>
<reference evidence="5" key="3">
    <citation type="submission" date="2021-05" db="UniProtKB">
        <authorList>
            <consortium name="EnsemblPlants"/>
        </authorList>
    </citation>
    <scope>IDENTIFICATION</scope>
    <source>
        <strain evidence="5">cv. B73</strain>
    </source>
</reference>
<evidence type="ECO:0000259" key="4">
    <source>
        <dbReference type="PROSITE" id="PS50102"/>
    </source>
</evidence>
<dbReference type="SMART" id="SM00360">
    <property type="entry name" value="RRM"/>
    <property type="match status" value="2"/>
</dbReference>
<organism evidence="5 6">
    <name type="scientific">Zea mays</name>
    <name type="common">Maize</name>
    <dbReference type="NCBI Taxonomy" id="4577"/>
    <lineage>
        <taxon>Eukaryota</taxon>
        <taxon>Viridiplantae</taxon>
        <taxon>Streptophyta</taxon>
        <taxon>Embryophyta</taxon>
        <taxon>Tracheophyta</taxon>
        <taxon>Spermatophyta</taxon>
        <taxon>Magnoliopsida</taxon>
        <taxon>Liliopsida</taxon>
        <taxon>Poales</taxon>
        <taxon>Poaceae</taxon>
        <taxon>PACMAD clade</taxon>
        <taxon>Panicoideae</taxon>
        <taxon>Andropogonodae</taxon>
        <taxon>Andropogoneae</taxon>
        <taxon>Tripsacinae</taxon>
        <taxon>Zea</taxon>
    </lineage>
</organism>
<dbReference type="InterPro" id="IPR035979">
    <property type="entry name" value="RBD_domain_sf"/>
</dbReference>
<feature type="domain" description="RRM" evidence="4">
    <location>
        <begin position="277"/>
        <end position="341"/>
    </location>
</feature>
<dbReference type="Gramene" id="Zm00001eb383650_T002">
    <property type="protein sequence ID" value="Zm00001eb383650_P002"/>
    <property type="gene ID" value="Zm00001eb383650"/>
</dbReference>
<dbReference type="Gene3D" id="3.30.70.330">
    <property type="match status" value="2"/>
</dbReference>
<evidence type="ECO:0000256" key="3">
    <source>
        <dbReference type="SAM" id="Phobius"/>
    </source>
</evidence>
<dbReference type="InterPro" id="IPR009818">
    <property type="entry name" value="PAM2_motif"/>
</dbReference>
<evidence type="ECO:0000313" key="5">
    <source>
        <dbReference type="EnsemblPlants" id="Zm00001eb383650_P002"/>
    </source>
</evidence>
<feature type="region of interest" description="Disordered" evidence="2">
    <location>
        <begin position="29"/>
        <end position="49"/>
    </location>
</feature>
<feature type="compositionally biased region" description="Basic and acidic residues" evidence="2">
    <location>
        <begin position="36"/>
        <end position="49"/>
    </location>
</feature>
<evidence type="ECO:0000313" key="6">
    <source>
        <dbReference type="Proteomes" id="UP000007305"/>
    </source>
</evidence>
<sequence>MVAVAVDGLIRGADAVPAAEREAVRAAAAEAAAKGGEGESGKEEVREYESDMRKLEELLSKLNPSAEEFVPQSRRRVDGGAPRLSADAPVFVSPAIDYYARHHQLPPPPLLQQQQPMHVLQFVGGVGGVGMGGGGGMDSSSDGSANGQPNRRRRNGFIQGRRRMMGARPRRADREDSVRRTVYVSDVDQHVTEQKLAEVFSTCGQVVDCRICGDPNSVLRFAFIEFADDVAAQAALALGGTVLGFYPVKVLPSKTAILPVNPKFLPHTDDEKEMVSRTVYCTNIDKKIAEDEVKQFFEGTCGEVSRLRLLGDYVHSTCIAFVEFVQADSAILALNCSGIVLGTLPVRQEHIFCMCSEVLIMVRVPVSHVFLLTLCSVLLVFAG</sequence>
<name>A0A804R121_MAIZE</name>
<dbReference type="AlphaFoldDB" id="A0A804R121"/>
<accession>A0A804R121</accession>
<dbReference type="PANTHER" id="PTHR32343">
    <property type="entry name" value="SERINE/ARGININE-RICH SPLICING FACTOR"/>
    <property type="match status" value="1"/>
</dbReference>
<keyword evidence="6" id="KW-1185">Reference proteome</keyword>
<feature type="compositionally biased region" description="Basic residues" evidence="2">
    <location>
        <begin position="150"/>
        <end position="169"/>
    </location>
</feature>
<evidence type="ECO:0000256" key="1">
    <source>
        <dbReference type="PROSITE-ProRule" id="PRU00176"/>
    </source>
</evidence>
<keyword evidence="1" id="KW-0694">RNA-binding</keyword>
<dbReference type="FunFam" id="3.30.70.330:FF:000530">
    <property type="entry name" value="Polyadenylate-binding protein-interacting protein 11"/>
    <property type="match status" value="1"/>
</dbReference>
<dbReference type="OrthoDB" id="7763451at2759"/>
<proteinExistence type="evidence at protein level"/>
<dbReference type="GO" id="GO:0003723">
    <property type="term" value="F:RNA binding"/>
    <property type="evidence" value="ECO:0007669"/>
    <property type="project" value="UniProtKB-UniRule"/>
</dbReference>
<evidence type="ECO:0007829" key="7">
    <source>
        <dbReference type="PeptideAtlas" id="A0A804R121"/>
    </source>
</evidence>
<dbReference type="PANTHER" id="PTHR32343:SF22">
    <property type="entry name" value="LD29830P"/>
    <property type="match status" value="1"/>
</dbReference>
<protein>
    <recommendedName>
        <fullName evidence="4">RRM domain-containing protein</fullName>
    </recommendedName>
</protein>
<dbReference type="Pfam" id="PF07145">
    <property type="entry name" value="PAM2"/>
    <property type="match status" value="1"/>
</dbReference>
<evidence type="ECO:0000256" key="2">
    <source>
        <dbReference type="SAM" id="MobiDB-lite"/>
    </source>
</evidence>
<keyword evidence="3" id="KW-1133">Transmembrane helix</keyword>
<gene>
    <name evidence="5" type="primary">LOC100191820</name>
</gene>
<feature type="transmembrane region" description="Helical" evidence="3">
    <location>
        <begin position="358"/>
        <end position="382"/>
    </location>
</feature>
<keyword evidence="7" id="KW-1267">Proteomics identification</keyword>
<dbReference type="PROSITE" id="PS50102">
    <property type="entry name" value="RRM"/>
    <property type="match status" value="2"/>
</dbReference>
<reference evidence="6" key="1">
    <citation type="journal article" date="2009" name="Science">
        <title>The B73 maize genome: complexity, diversity, and dynamics.</title>
        <authorList>
            <person name="Schnable P.S."/>
            <person name="Ware D."/>
            <person name="Fulton R.S."/>
            <person name="Stein J.C."/>
            <person name="Wei F."/>
            <person name="Pasternak S."/>
            <person name="Liang C."/>
            <person name="Zhang J."/>
            <person name="Fulton L."/>
            <person name="Graves T.A."/>
            <person name="Minx P."/>
            <person name="Reily A.D."/>
            <person name="Courtney L."/>
            <person name="Kruchowski S.S."/>
            <person name="Tomlinson C."/>
            <person name="Strong C."/>
            <person name="Delehaunty K."/>
            <person name="Fronick C."/>
            <person name="Courtney B."/>
            <person name="Rock S.M."/>
            <person name="Belter E."/>
            <person name="Du F."/>
            <person name="Kim K."/>
            <person name="Abbott R.M."/>
            <person name="Cotton M."/>
            <person name="Levy A."/>
            <person name="Marchetto P."/>
            <person name="Ochoa K."/>
            <person name="Jackson S.M."/>
            <person name="Gillam B."/>
            <person name="Chen W."/>
            <person name="Yan L."/>
            <person name="Higginbotham J."/>
            <person name="Cardenas M."/>
            <person name="Waligorski J."/>
            <person name="Applebaum E."/>
            <person name="Phelps L."/>
            <person name="Falcone J."/>
            <person name="Kanchi K."/>
            <person name="Thane T."/>
            <person name="Scimone A."/>
            <person name="Thane N."/>
            <person name="Henke J."/>
            <person name="Wang T."/>
            <person name="Ruppert J."/>
            <person name="Shah N."/>
            <person name="Rotter K."/>
            <person name="Hodges J."/>
            <person name="Ingenthron E."/>
            <person name="Cordes M."/>
            <person name="Kohlberg S."/>
            <person name="Sgro J."/>
            <person name="Delgado B."/>
            <person name="Mead K."/>
            <person name="Chinwalla A."/>
            <person name="Leonard S."/>
            <person name="Crouse K."/>
            <person name="Collura K."/>
            <person name="Kudrna D."/>
            <person name="Currie J."/>
            <person name="He R."/>
            <person name="Angelova A."/>
            <person name="Rajasekar S."/>
            <person name="Mueller T."/>
            <person name="Lomeli R."/>
            <person name="Scara G."/>
            <person name="Ko A."/>
            <person name="Delaney K."/>
            <person name="Wissotski M."/>
            <person name="Lopez G."/>
            <person name="Campos D."/>
            <person name="Braidotti M."/>
            <person name="Ashley E."/>
            <person name="Golser W."/>
            <person name="Kim H."/>
            <person name="Lee S."/>
            <person name="Lin J."/>
            <person name="Dujmic Z."/>
            <person name="Kim W."/>
            <person name="Talag J."/>
            <person name="Zuccolo A."/>
            <person name="Fan C."/>
            <person name="Sebastian A."/>
            <person name="Kramer M."/>
            <person name="Spiegel L."/>
            <person name="Nascimento L."/>
            <person name="Zutavern T."/>
            <person name="Miller B."/>
            <person name="Ambroise C."/>
            <person name="Muller S."/>
            <person name="Spooner W."/>
            <person name="Narechania A."/>
            <person name="Ren L."/>
            <person name="Wei S."/>
            <person name="Kumari S."/>
            <person name="Faga B."/>
            <person name="Levy M.J."/>
            <person name="McMahan L."/>
            <person name="Van Buren P."/>
            <person name="Vaughn M.W."/>
            <person name="Ying K."/>
            <person name="Yeh C.-T."/>
            <person name="Emrich S.J."/>
            <person name="Jia Y."/>
            <person name="Kalyanaraman A."/>
            <person name="Hsia A.-P."/>
            <person name="Barbazuk W.B."/>
            <person name="Baucom R.S."/>
            <person name="Brutnell T.P."/>
            <person name="Carpita N.C."/>
            <person name="Chaparro C."/>
            <person name="Chia J.-M."/>
            <person name="Deragon J.-M."/>
            <person name="Estill J.C."/>
            <person name="Fu Y."/>
            <person name="Jeddeloh J.A."/>
            <person name="Han Y."/>
            <person name="Lee H."/>
            <person name="Li P."/>
            <person name="Lisch D.R."/>
            <person name="Liu S."/>
            <person name="Liu Z."/>
            <person name="Nagel D.H."/>
            <person name="McCann M.C."/>
            <person name="SanMiguel P."/>
            <person name="Myers A.M."/>
            <person name="Nettleton D."/>
            <person name="Nguyen J."/>
            <person name="Penning B.W."/>
            <person name="Ponnala L."/>
            <person name="Schneider K.L."/>
            <person name="Schwartz D.C."/>
            <person name="Sharma A."/>
            <person name="Soderlund C."/>
            <person name="Springer N.M."/>
            <person name="Sun Q."/>
            <person name="Wang H."/>
            <person name="Waterman M."/>
            <person name="Westerman R."/>
            <person name="Wolfgruber T.K."/>
            <person name="Yang L."/>
            <person name="Yu Y."/>
            <person name="Zhang L."/>
            <person name="Zhou S."/>
            <person name="Zhu Q."/>
            <person name="Bennetzen J.L."/>
            <person name="Dawe R.K."/>
            <person name="Jiang J."/>
            <person name="Jiang N."/>
            <person name="Presting G.G."/>
            <person name="Wessler S.R."/>
            <person name="Aluru S."/>
            <person name="Martienssen R.A."/>
            <person name="Clifton S.W."/>
            <person name="McCombie W.R."/>
            <person name="Wing R.A."/>
            <person name="Wilson R.K."/>
        </authorList>
    </citation>
    <scope>NUCLEOTIDE SEQUENCE [LARGE SCALE GENOMIC DNA]</scope>
    <source>
        <strain evidence="6">cv. B73</strain>
    </source>
</reference>
<dbReference type="InterPro" id="IPR000504">
    <property type="entry name" value="RRM_dom"/>
</dbReference>
<dbReference type="EnsemblPlants" id="Zm00001eb383650_T002">
    <property type="protein sequence ID" value="Zm00001eb383650_P002"/>
    <property type="gene ID" value="Zm00001eb383650"/>
</dbReference>
<dbReference type="SUPFAM" id="SSF54928">
    <property type="entry name" value="RNA-binding domain, RBD"/>
    <property type="match status" value="1"/>
</dbReference>
<keyword evidence="3" id="KW-0472">Membrane</keyword>
<feature type="domain" description="RRM" evidence="4">
    <location>
        <begin position="180"/>
        <end position="255"/>
    </location>
</feature>
<dbReference type="InterPro" id="IPR012677">
    <property type="entry name" value="Nucleotide-bd_a/b_plait_sf"/>
</dbReference>
<keyword evidence="3" id="KW-0812">Transmembrane</keyword>
<dbReference type="CDD" id="cd12460">
    <property type="entry name" value="RRM2_CID8_like"/>
    <property type="match status" value="1"/>
</dbReference>